<evidence type="ECO:0000256" key="1">
    <source>
        <dbReference type="ARBA" id="ARBA00022723"/>
    </source>
</evidence>
<dbReference type="InterPro" id="IPR017896">
    <property type="entry name" value="4Fe4S_Fe-S-bd"/>
</dbReference>
<dbReference type="SUPFAM" id="SSF54862">
    <property type="entry name" value="4Fe-4S ferredoxins"/>
    <property type="match status" value="1"/>
</dbReference>
<dbReference type="PROSITE" id="PS51379">
    <property type="entry name" value="4FE4S_FER_2"/>
    <property type="match status" value="3"/>
</dbReference>
<dbReference type="OrthoDB" id="9798098at2"/>
<dbReference type="InterPro" id="IPR017900">
    <property type="entry name" value="4Fe4S_Fe_S_CS"/>
</dbReference>
<evidence type="ECO:0000256" key="3">
    <source>
        <dbReference type="ARBA" id="ARBA00023014"/>
    </source>
</evidence>
<reference evidence="5 6" key="1">
    <citation type="submission" date="2018-06" db="EMBL/GenBank/DDBJ databases">
        <authorList>
            <consortium name="Pathogen Informatics"/>
            <person name="Doyle S."/>
        </authorList>
    </citation>
    <scope>NUCLEOTIDE SEQUENCE [LARGE SCALE GENOMIC DNA]</scope>
    <source>
        <strain evidence="5 6">NCTC13149</strain>
    </source>
</reference>
<proteinExistence type="predicted"/>
<evidence type="ECO:0000313" key="5">
    <source>
        <dbReference type="EMBL" id="SUB56661.1"/>
    </source>
</evidence>
<feature type="domain" description="4Fe-4S ferredoxin-type" evidence="4">
    <location>
        <begin position="187"/>
        <end position="216"/>
    </location>
</feature>
<dbReference type="EC" id="1.12.7.2" evidence="5"/>
<dbReference type="Gene3D" id="3.30.70.20">
    <property type="match status" value="2"/>
</dbReference>
<dbReference type="GO" id="GO:0046872">
    <property type="term" value="F:metal ion binding"/>
    <property type="evidence" value="ECO:0007669"/>
    <property type="project" value="UniProtKB-KW"/>
</dbReference>
<dbReference type="Gene3D" id="3.40.950.10">
    <property type="entry name" value="Fe-only Hydrogenase (Larger Subunit), Chain L, domain 3"/>
    <property type="match status" value="1"/>
</dbReference>
<evidence type="ECO:0000313" key="6">
    <source>
        <dbReference type="Proteomes" id="UP000255517"/>
    </source>
</evidence>
<dbReference type="GO" id="GO:0051536">
    <property type="term" value="F:iron-sulfur cluster binding"/>
    <property type="evidence" value="ECO:0007669"/>
    <property type="project" value="UniProtKB-KW"/>
</dbReference>
<name>A0A379C3I1_9FIRM</name>
<dbReference type="GO" id="GO:0008901">
    <property type="term" value="F:ferredoxin hydrogenase activity"/>
    <property type="evidence" value="ECO:0007669"/>
    <property type="project" value="UniProtKB-EC"/>
</dbReference>
<gene>
    <name evidence="5" type="ORF">NCTC13149_00433</name>
</gene>
<evidence type="ECO:0000259" key="4">
    <source>
        <dbReference type="PROSITE" id="PS51379"/>
    </source>
</evidence>
<dbReference type="PROSITE" id="PS00198">
    <property type="entry name" value="4FE4S_FER_1"/>
    <property type="match status" value="1"/>
</dbReference>
<sequence>MKEIYGPIVDIRRRVYAEVARIAFGDYDMSELEDSSYRIVPGEVGRDRGDIFRERAIAEEMVRLAMGMDIRQIGEYKKVTDGFDQVDIDTNAYTKPLINVIKFACEACPTKSYFVTNNCRKCIAHPCINVCPVNAISMGKDSTIIDKDKCIRCGRCHEACPYNAIVMYDRPCAAVCGVKAIGSDDFDRADIDQDKCVACGRCIATCPFGAISDKTQIFQLIKAIKSGKRIYGAIAPSYIGQFGPKAKPMQILEGIKQLGFKDVIEVALGADITTLHEAKEYLERVPDKIPFMGTSCCYSWSLMIKKNFPEIYEQVSDSGSPMRYTANYIKKIDPEAVVVFIGPCTSKKLEALDTKVKSDVDFVVTFEEVMGMLAAKDIDISSIEFENEEEESSALGRGYPIAGGVAQSVKVTAEILEPEKEINIQGANSLDECIKMLKIAKAGKLNGYLLEGMACPGGCIAGVGTIAALGKVKRSVEKYMKEAQFKTPLENTKIESEKTKIIEEK</sequence>
<dbReference type="InterPro" id="IPR027631">
    <property type="entry name" value="Mono_FeFe_hydrog"/>
</dbReference>
<organism evidence="5 6">
    <name type="scientific">Peptoniphilus lacrimalis</name>
    <dbReference type="NCBI Taxonomy" id="33031"/>
    <lineage>
        <taxon>Bacteria</taxon>
        <taxon>Bacillati</taxon>
        <taxon>Bacillota</taxon>
        <taxon>Tissierellia</taxon>
        <taxon>Tissierellales</taxon>
        <taxon>Peptoniphilaceae</taxon>
        <taxon>Peptoniphilus</taxon>
    </lineage>
</organism>
<dbReference type="AlphaFoldDB" id="A0A379C3I1"/>
<feature type="domain" description="4Fe-4S ferredoxin-type" evidence="4">
    <location>
        <begin position="141"/>
        <end position="170"/>
    </location>
</feature>
<dbReference type="PANTHER" id="PTHR11615">
    <property type="entry name" value="NITRATE, FORMATE, IRON DEHYDROGENASE"/>
    <property type="match status" value="1"/>
</dbReference>
<dbReference type="Proteomes" id="UP000255517">
    <property type="component" value="Unassembled WGS sequence"/>
</dbReference>
<protein>
    <submittedName>
        <fullName evidence="5">Iron hydrogenase 1</fullName>
        <ecNumber evidence="5">1.12.7.2</ecNumber>
    </submittedName>
</protein>
<dbReference type="Pfam" id="PF12838">
    <property type="entry name" value="Fer4_7"/>
    <property type="match status" value="1"/>
</dbReference>
<dbReference type="NCBIfam" id="TIGR04105">
    <property type="entry name" value="FeFe_hydrog_B1"/>
    <property type="match status" value="1"/>
</dbReference>
<accession>A0A379C3I1</accession>
<evidence type="ECO:0000256" key="2">
    <source>
        <dbReference type="ARBA" id="ARBA00023004"/>
    </source>
</evidence>
<dbReference type="SUPFAM" id="SSF53920">
    <property type="entry name" value="Fe-only hydrogenase"/>
    <property type="match status" value="1"/>
</dbReference>
<keyword evidence="2" id="KW-0408">Iron</keyword>
<keyword evidence="1" id="KW-0479">Metal-binding</keyword>
<dbReference type="EMBL" id="UGSZ01000001">
    <property type="protein sequence ID" value="SUB56661.1"/>
    <property type="molecule type" value="Genomic_DNA"/>
</dbReference>
<dbReference type="InterPro" id="IPR050340">
    <property type="entry name" value="Cytosolic_Fe-S_CAF"/>
</dbReference>
<keyword evidence="5" id="KW-0560">Oxidoreductase</keyword>
<keyword evidence="3" id="KW-0411">Iron-sulfur</keyword>
<dbReference type="Pfam" id="PF02906">
    <property type="entry name" value="Fe_hyd_lg_C"/>
    <property type="match status" value="1"/>
</dbReference>
<dbReference type="RefSeq" id="WP_019035242.1">
    <property type="nucleotide sequence ID" value="NZ_UGSZ01000001.1"/>
</dbReference>
<dbReference type="CDD" id="cd10549">
    <property type="entry name" value="MtMvhB_like"/>
    <property type="match status" value="1"/>
</dbReference>
<dbReference type="InterPro" id="IPR004108">
    <property type="entry name" value="Fe_hydrogenase_lsu_C"/>
</dbReference>
<feature type="domain" description="4Fe-4S ferredoxin-type" evidence="4">
    <location>
        <begin position="110"/>
        <end position="140"/>
    </location>
</feature>
<dbReference type="InterPro" id="IPR009016">
    <property type="entry name" value="Fe_hydrogenase"/>
</dbReference>
<dbReference type="STRING" id="1122949.GCA_000378725_01623"/>